<dbReference type="EMBL" id="LXQA010453806">
    <property type="protein sequence ID" value="MCI52851.1"/>
    <property type="molecule type" value="Genomic_DNA"/>
</dbReference>
<accession>A0A392SVI9</accession>
<organism evidence="1 2">
    <name type="scientific">Trifolium medium</name>
    <dbReference type="NCBI Taxonomy" id="97028"/>
    <lineage>
        <taxon>Eukaryota</taxon>
        <taxon>Viridiplantae</taxon>
        <taxon>Streptophyta</taxon>
        <taxon>Embryophyta</taxon>
        <taxon>Tracheophyta</taxon>
        <taxon>Spermatophyta</taxon>
        <taxon>Magnoliopsida</taxon>
        <taxon>eudicotyledons</taxon>
        <taxon>Gunneridae</taxon>
        <taxon>Pentapetalae</taxon>
        <taxon>rosids</taxon>
        <taxon>fabids</taxon>
        <taxon>Fabales</taxon>
        <taxon>Fabaceae</taxon>
        <taxon>Papilionoideae</taxon>
        <taxon>50 kb inversion clade</taxon>
        <taxon>NPAAA clade</taxon>
        <taxon>Hologalegina</taxon>
        <taxon>IRL clade</taxon>
        <taxon>Trifolieae</taxon>
        <taxon>Trifolium</taxon>
    </lineage>
</organism>
<dbReference type="AlphaFoldDB" id="A0A392SVI9"/>
<evidence type="ECO:0000313" key="1">
    <source>
        <dbReference type="EMBL" id="MCI52851.1"/>
    </source>
</evidence>
<comment type="caution">
    <text evidence="1">The sequence shown here is derived from an EMBL/GenBank/DDBJ whole genome shotgun (WGS) entry which is preliminary data.</text>
</comment>
<proteinExistence type="predicted"/>
<protein>
    <submittedName>
        <fullName evidence="1">Uncharacterized protein</fullName>
    </submittedName>
</protein>
<keyword evidence="2" id="KW-1185">Reference proteome</keyword>
<feature type="non-terminal residue" evidence="1">
    <location>
        <position position="1"/>
    </location>
</feature>
<evidence type="ECO:0000313" key="2">
    <source>
        <dbReference type="Proteomes" id="UP000265520"/>
    </source>
</evidence>
<sequence>QHVVHVPIGLREFDWMDPMCSFDPISDGSLELGQLPCLCLALGLAISMKV</sequence>
<reference evidence="1 2" key="1">
    <citation type="journal article" date="2018" name="Front. Plant Sci.">
        <title>Red Clover (Trifolium pratense) and Zigzag Clover (T. medium) - A Picture of Genomic Similarities and Differences.</title>
        <authorList>
            <person name="Dluhosova J."/>
            <person name="Istvanek J."/>
            <person name="Nedelnik J."/>
            <person name="Repkova J."/>
        </authorList>
    </citation>
    <scope>NUCLEOTIDE SEQUENCE [LARGE SCALE GENOMIC DNA]</scope>
    <source>
        <strain evidence="2">cv. 10/8</strain>
        <tissue evidence="1">Leaf</tissue>
    </source>
</reference>
<name>A0A392SVI9_9FABA</name>
<dbReference type="Proteomes" id="UP000265520">
    <property type="component" value="Unassembled WGS sequence"/>
</dbReference>